<dbReference type="AlphaFoldDB" id="A0A378W3Q2"/>
<evidence type="ECO:0000313" key="2">
    <source>
        <dbReference type="EMBL" id="SUA27596.1"/>
    </source>
</evidence>
<dbReference type="InterPro" id="IPR011037">
    <property type="entry name" value="Pyrv_Knase-like_insert_dom_sf"/>
</dbReference>
<proteinExistence type="predicted"/>
<gene>
    <name evidence="2" type="ORF">NCTC4524_03568</name>
</gene>
<accession>A0A378W3Q2</accession>
<protein>
    <submittedName>
        <fullName evidence="2">Mosc domain protein</fullName>
    </submittedName>
</protein>
<dbReference type="STRING" id="1796.ABW05_09890"/>
<dbReference type="PROSITE" id="PS51340">
    <property type="entry name" value="MOSC"/>
    <property type="match status" value="1"/>
</dbReference>
<dbReference type="GO" id="GO:0030151">
    <property type="term" value="F:molybdenum ion binding"/>
    <property type="evidence" value="ECO:0007669"/>
    <property type="project" value="InterPro"/>
</dbReference>
<evidence type="ECO:0000313" key="3">
    <source>
        <dbReference type="Proteomes" id="UP000254945"/>
    </source>
</evidence>
<dbReference type="InterPro" id="IPR005303">
    <property type="entry name" value="MOCOS_middle"/>
</dbReference>
<dbReference type="GO" id="GO:0003824">
    <property type="term" value="F:catalytic activity"/>
    <property type="evidence" value="ECO:0007669"/>
    <property type="project" value="InterPro"/>
</dbReference>
<name>A0A378W3Q2_9MYCO</name>
<dbReference type="GO" id="GO:0030170">
    <property type="term" value="F:pyridoxal phosphate binding"/>
    <property type="evidence" value="ECO:0007669"/>
    <property type="project" value="InterPro"/>
</dbReference>
<evidence type="ECO:0000259" key="1">
    <source>
        <dbReference type="PROSITE" id="PS51340"/>
    </source>
</evidence>
<organism evidence="2 3">
    <name type="scientific">Mycolicibacterium senegalense</name>
    <dbReference type="NCBI Taxonomy" id="1796"/>
    <lineage>
        <taxon>Bacteria</taxon>
        <taxon>Bacillati</taxon>
        <taxon>Actinomycetota</taxon>
        <taxon>Actinomycetes</taxon>
        <taxon>Mycobacteriales</taxon>
        <taxon>Mycobacteriaceae</taxon>
        <taxon>Mycolicibacterium</taxon>
    </lineage>
</organism>
<dbReference type="EMBL" id="UGQQ01000002">
    <property type="protein sequence ID" value="SUA27596.1"/>
    <property type="molecule type" value="Genomic_DNA"/>
</dbReference>
<dbReference type="Pfam" id="PF03476">
    <property type="entry name" value="MOSC_N"/>
    <property type="match status" value="1"/>
</dbReference>
<feature type="domain" description="MOSC" evidence="1">
    <location>
        <begin position="131"/>
        <end position="289"/>
    </location>
</feature>
<dbReference type="Pfam" id="PF03473">
    <property type="entry name" value="MOSC"/>
    <property type="match status" value="1"/>
</dbReference>
<dbReference type="Proteomes" id="UP000254945">
    <property type="component" value="Unassembled WGS sequence"/>
</dbReference>
<sequence length="289" mass="31068">MRPASCPARRGYLRSMSVQPIERMRVESLYRYPVKSMLGESLDSLFVNAGGVDGDRTYALIDASSGRVASAKQARLWRGLLSCSAVTENRHVRIHLPDGSTTTTDGDDVDDLLSQFAGRPVRLIDSRPAGASIERADPDQVLEQGVEAEVDAPILELALATPGNSFTDLAPVHAITTATLERIGVEAARYRPNLVIATPPGYPPYAENEWTDEILSVGGTRLRAMGPTPRCIIPTLEHGHLPRAPHALRTPAAENRVEAFGLGPLPCAGTYLQVVTEGTVRVGDRASLG</sequence>
<reference evidence="2 3" key="1">
    <citation type="submission" date="2018-06" db="EMBL/GenBank/DDBJ databases">
        <authorList>
            <consortium name="Pathogen Informatics"/>
            <person name="Doyle S."/>
        </authorList>
    </citation>
    <scope>NUCLEOTIDE SEQUENCE [LARGE SCALE GENOMIC DNA]</scope>
    <source>
        <strain evidence="2 3">NCTC4524</strain>
    </source>
</reference>
<dbReference type="SUPFAM" id="SSF50800">
    <property type="entry name" value="PK beta-barrel domain-like"/>
    <property type="match status" value="1"/>
</dbReference>
<dbReference type="InterPro" id="IPR005302">
    <property type="entry name" value="MoCF_Sase_C"/>
</dbReference>